<evidence type="ECO:0000313" key="1">
    <source>
        <dbReference type="EMBL" id="KAI5664119.1"/>
    </source>
</evidence>
<name>A0ACC0AT97_CATRO</name>
<keyword evidence="2" id="KW-1185">Reference proteome</keyword>
<sequence>MRLKRVRKQRKIRAQFLLREIKEEMRESCCDTSSPLNSLSSEEVNLFANSINHFLAYFSTCAQKFETQNMENEGSLCYNLCETISFLPSTFFLSFDLKINEYNLCYFSLFCDKIQSQFFNFSTKICGTKPNNGMKAKEESMGKELRWL</sequence>
<organism evidence="1 2">
    <name type="scientific">Catharanthus roseus</name>
    <name type="common">Madagascar periwinkle</name>
    <name type="synonym">Vinca rosea</name>
    <dbReference type="NCBI Taxonomy" id="4058"/>
    <lineage>
        <taxon>Eukaryota</taxon>
        <taxon>Viridiplantae</taxon>
        <taxon>Streptophyta</taxon>
        <taxon>Embryophyta</taxon>
        <taxon>Tracheophyta</taxon>
        <taxon>Spermatophyta</taxon>
        <taxon>Magnoliopsida</taxon>
        <taxon>eudicotyledons</taxon>
        <taxon>Gunneridae</taxon>
        <taxon>Pentapetalae</taxon>
        <taxon>asterids</taxon>
        <taxon>lamiids</taxon>
        <taxon>Gentianales</taxon>
        <taxon>Apocynaceae</taxon>
        <taxon>Rauvolfioideae</taxon>
        <taxon>Vinceae</taxon>
        <taxon>Catharanthinae</taxon>
        <taxon>Catharanthus</taxon>
    </lineage>
</organism>
<dbReference type="EMBL" id="CM044705">
    <property type="protein sequence ID" value="KAI5664119.1"/>
    <property type="molecule type" value="Genomic_DNA"/>
</dbReference>
<accession>A0ACC0AT97</accession>
<gene>
    <name evidence="1" type="ORF">M9H77_23442</name>
</gene>
<proteinExistence type="predicted"/>
<reference evidence="2" key="1">
    <citation type="journal article" date="2023" name="Nat. Plants">
        <title>Single-cell RNA sequencing provides a high-resolution roadmap for understanding the multicellular compartmentation of specialized metabolism.</title>
        <authorList>
            <person name="Sun S."/>
            <person name="Shen X."/>
            <person name="Li Y."/>
            <person name="Li Y."/>
            <person name="Wang S."/>
            <person name="Li R."/>
            <person name="Zhang H."/>
            <person name="Shen G."/>
            <person name="Guo B."/>
            <person name="Wei J."/>
            <person name="Xu J."/>
            <person name="St-Pierre B."/>
            <person name="Chen S."/>
            <person name="Sun C."/>
        </authorList>
    </citation>
    <scope>NUCLEOTIDE SEQUENCE [LARGE SCALE GENOMIC DNA]</scope>
</reference>
<comment type="caution">
    <text evidence="1">The sequence shown here is derived from an EMBL/GenBank/DDBJ whole genome shotgun (WGS) entry which is preliminary data.</text>
</comment>
<protein>
    <submittedName>
        <fullName evidence="1">Uncharacterized protein</fullName>
    </submittedName>
</protein>
<evidence type="ECO:0000313" key="2">
    <source>
        <dbReference type="Proteomes" id="UP001060085"/>
    </source>
</evidence>
<dbReference type="Proteomes" id="UP001060085">
    <property type="component" value="Linkage Group LG05"/>
</dbReference>